<evidence type="ECO:0000256" key="1">
    <source>
        <dbReference type="ARBA" id="ARBA00001922"/>
    </source>
</evidence>
<keyword evidence="8" id="KW-1185">Reference proteome</keyword>
<dbReference type="PROSITE" id="PS51332">
    <property type="entry name" value="B12_BINDING"/>
    <property type="match status" value="1"/>
</dbReference>
<dbReference type="GO" id="GO:0046872">
    <property type="term" value="F:metal ion binding"/>
    <property type="evidence" value="ECO:0007669"/>
    <property type="project" value="UniProtKB-KW"/>
</dbReference>
<dbReference type="RefSeq" id="WP_046770356.1">
    <property type="nucleotide sequence ID" value="NZ_LBMC01000019.1"/>
</dbReference>
<organism evidence="7 8">
    <name type="scientific">Jiangella alkaliphila</name>
    <dbReference type="NCBI Taxonomy" id="419479"/>
    <lineage>
        <taxon>Bacteria</taxon>
        <taxon>Bacillati</taxon>
        <taxon>Actinomycetota</taxon>
        <taxon>Actinomycetes</taxon>
        <taxon>Jiangellales</taxon>
        <taxon>Jiangellaceae</taxon>
        <taxon>Jiangella</taxon>
    </lineage>
</organism>
<keyword evidence="2" id="KW-0846">Cobalamin</keyword>
<keyword evidence="4" id="KW-0413">Isomerase</keyword>
<dbReference type="InterPro" id="IPR006159">
    <property type="entry name" value="Acid_CoA_mut_C"/>
</dbReference>
<dbReference type="GO" id="GO:0016853">
    <property type="term" value="F:isomerase activity"/>
    <property type="evidence" value="ECO:0007669"/>
    <property type="project" value="UniProtKB-KW"/>
</dbReference>
<evidence type="ECO:0000313" key="8">
    <source>
        <dbReference type="Proteomes" id="UP000182977"/>
    </source>
</evidence>
<dbReference type="SUPFAM" id="SSF52242">
    <property type="entry name" value="Cobalamin (vitamin B12)-binding domain"/>
    <property type="match status" value="1"/>
</dbReference>
<comment type="cofactor">
    <cofactor evidence="1">
        <name>adenosylcob(III)alamin</name>
        <dbReference type="ChEBI" id="CHEBI:18408"/>
    </cofactor>
</comment>
<dbReference type="NCBIfam" id="TIGR00640">
    <property type="entry name" value="acid_CoA_mut_C"/>
    <property type="match status" value="1"/>
</dbReference>
<dbReference type="PANTHER" id="PTHR48101:SF1">
    <property type="entry name" value="METHYLMALONYL-COA MUTASE, LARGE SUBUNIT"/>
    <property type="match status" value="1"/>
</dbReference>
<dbReference type="STRING" id="419479.SAMN04488563_1949"/>
<evidence type="ECO:0000256" key="2">
    <source>
        <dbReference type="ARBA" id="ARBA00022628"/>
    </source>
</evidence>
<evidence type="ECO:0000313" key="7">
    <source>
        <dbReference type="EMBL" id="SDU46748.1"/>
    </source>
</evidence>
<keyword evidence="3" id="KW-0479">Metal-binding</keyword>
<protein>
    <submittedName>
        <fullName evidence="7">Methylmalonyl-CoA mutase, C-terminal domain</fullName>
    </submittedName>
</protein>
<sequence length="141" mass="14985">MTSATGRQAPLKVVIAKPGLDGHDRGAKVVARALRDSGMEVVYTGIYQTPESILRAVVQEDADVLGLSSLSGAHLEYAEELCELLRKNDRTDVLFVVGGTVPPEDAEKLKGFGVHEVFGPGTPTAELVAYIAGNARRARLA</sequence>
<gene>
    <name evidence="7" type="ORF">SAMN04488563_1949</name>
</gene>
<evidence type="ECO:0000259" key="6">
    <source>
        <dbReference type="PROSITE" id="PS51332"/>
    </source>
</evidence>
<dbReference type="GO" id="GO:0031419">
    <property type="term" value="F:cobalamin binding"/>
    <property type="evidence" value="ECO:0007669"/>
    <property type="project" value="UniProtKB-KW"/>
</dbReference>
<dbReference type="CDD" id="cd02071">
    <property type="entry name" value="MM_CoA_mut_B12_BD"/>
    <property type="match status" value="1"/>
</dbReference>
<evidence type="ECO:0000256" key="3">
    <source>
        <dbReference type="ARBA" id="ARBA00022723"/>
    </source>
</evidence>
<dbReference type="InterPro" id="IPR036724">
    <property type="entry name" value="Cobalamin-bd_sf"/>
</dbReference>
<reference evidence="8" key="1">
    <citation type="submission" date="2016-10" db="EMBL/GenBank/DDBJ databases">
        <authorList>
            <person name="Varghese N."/>
            <person name="Submissions S."/>
        </authorList>
    </citation>
    <scope>NUCLEOTIDE SEQUENCE [LARGE SCALE GENOMIC DNA]</scope>
    <source>
        <strain evidence="8">DSM 45079</strain>
    </source>
</reference>
<evidence type="ECO:0000256" key="5">
    <source>
        <dbReference type="ARBA" id="ARBA00023285"/>
    </source>
</evidence>
<evidence type="ECO:0000256" key="4">
    <source>
        <dbReference type="ARBA" id="ARBA00023235"/>
    </source>
</evidence>
<dbReference type="PANTHER" id="PTHR48101">
    <property type="entry name" value="METHYLMALONYL-COA MUTASE, MITOCHONDRIAL-RELATED"/>
    <property type="match status" value="1"/>
</dbReference>
<dbReference type="Proteomes" id="UP000182977">
    <property type="component" value="Chromosome I"/>
</dbReference>
<name>A0A1H2ISB7_9ACTN</name>
<dbReference type="AlphaFoldDB" id="A0A1H2ISB7"/>
<dbReference type="Gene3D" id="3.40.50.280">
    <property type="entry name" value="Cobalamin-binding domain"/>
    <property type="match status" value="1"/>
</dbReference>
<keyword evidence="5" id="KW-0170">Cobalt</keyword>
<proteinExistence type="predicted"/>
<dbReference type="OrthoDB" id="9788468at2"/>
<accession>A0A1H2ISB7</accession>
<dbReference type="Pfam" id="PF02310">
    <property type="entry name" value="B12-binding"/>
    <property type="match status" value="1"/>
</dbReference>
<feature type="domain" description="B12-binding" evidence="6">
    <location>
        <begin position="10"/>
        <end position="138"/>
    </location>
</feature>
<dbReference type="EMBL" id="LT629791">
    <property type="protein sequence ID" value="SDU46748.1"/>
    <property type="molecule type" value="Genomic_DNA"/>
</dbReference>
<dbReference type="InterPro" id="IPR006158">
    <property type="entry name" value="Cobalamin-bd"/>
</dbReference>